<dbReference type="OMA" id="GRESLWH"/>
<dbReference type="STRING" id="2903.R1FCM8"/>
<feature type="domain" description="AMP-dependent synthetase/ligase" evidence="1">
    <location>
        <begin position="55"/>
        <end position="268"/>
    </location>
</feature>
<dbReference type="PANTHER" id="PTHR45527:SF1">
    <property type="entry name" value="FATTY ACID SYNTHASE"/>
    <property type="match status" value="1"/>
</dbReference>
<dbReference type="Gene3D" id="3.30.300.30">
    <property type="match status" value="1"/>
</dbReference>
<name>A0A0D3KBU6_EMIH1</name>
<dbReference type="GO" id="GO:0005737">
    <property type="term" value="C:cytoplasm"/>
    <property type="evidence" value="ECO:0007669"/>
    <property type="project" value="TreeGrafter"/>
</dbReference>
<reference evidence="3" key="1">
    <citation type="journal article" date="2013" name="Nature">
        <title>Pan genome of the phytoplankton Emiliania underpins its global distribution.</title>
        <authorList>
            <person name="Read B.A."/>
            <person name="Kegel J."/>
            <person name="Klute M.J."/>
            <person name="Kuo A."/>
            <person name="Lefebvre S.C."/>
            <person name="Maumus F."/>
            <person name="Mayer C."/>
            <person name="Miller J."/>
            <person name="Monier A."/>
            <person name="Salamov A."/>
            <person name="Young J."/>
            <person name="Aguilar M."/>
            <person name="Claverie J.M."/>
            <person name="Frickenhaus S."/>
            <person name="Gonzalez K."/>
            <person name="Herman E.K."/>
            <person name="Lin Y.C."/>
            <person name="Napier J."/>
            <person name="Ogata H."/>
            <person name="Sarno A.F."/>
            <person name="Shmutz J."/>
            <person name="Schroeder D."/>
            <person name="de Vargas C."/>
            <person name="Verret F."/>
            <person name="von Dassow P."/>
            <person name="Valentin K."/>
            <person name="Van de Peer Y."/>
            <person name="Wheeler G."/>
            <person name="Dacks J.B."/>
            <person name="Delwiche C.F."/>
            <person name="Dyhrman S.T."/>
            <person name="Glockner G."/>
            <person name="John U."/>
            <person name="Richards T."/>
            <person name="Worden A.Z."/>
            <person name="Zhang X."/>
            <person name="Grigoriev I.V."/>
            <person name="Allen A.E."/>
            <person name="Bidle K."/>
            <person name="Borodovsky M."/>
            <person name="Bowler C."/>
            <person name="Brownlee C."/>
            <person name="Cock J.M."/>
            <person name="Elias M."/>
            <person name="Gladyshev V.N."/>
            <person name="Groth M."/>
            <person name="Guda C."/>
            <person name="Hadaegh A."/>
            <person name="Iglesias-Rodriguez M.D."/>
            <person name="Jenkins J."/>
            <person name="Jones B.M."/>
            <person name="Lawson T."/>
            <person name="Leese F."/>
            <person name="Lindquist E."/>
            <person name="Lobanov A."/>
            <person name="Lomsadze A."/>
            <person name="Malik S.B."/>
            <person name="Marsh M.E."/>
            <person name="Mackinder L."/>
            <person name="Mock T."/>
            <person name="Mueller-Roeber B."/>
            <person name="Pagarete A."/>
            <person name="Parker M."/>
            <person name="Probert I."/>
            <person name="Quesneville H."/>
            <person name="Raines C."/>
            <person name="Rensing S.A."/>
            <person name="Riano-Pachon D.M."/>
            <person name="Richier S."/>
            <person name="Rokitta S."/>
            <person name="Shiraiwa Y."/>
            <person name="Soanes D.M."/>
            <person name="van der Giezen M."/>
            <person name="Wahlund T.M."/>
            <person name="Williams B."/>
            <person name="Wilson W."/>
            <person name="Wolfe G."/>
            <person name="Wurch L.L."/>
        </authorList>
    </citation>
    <scope>NUCLEOTIDE SEQUENCE</scope>
</reference>
<dbReference type="SUPFAM" id="SSF56801">
    <property type="entry name" value="Acetyl-CoA synthetase-like"/>
    <property type="match status" value="1"/>
</dbReference>
<reference evidence="2" key="2">
    <citation type="submission" date="2024-10" db="UniProtKB">
        <authorList>
            <consortium name="EnsemblProtists"/>
        </authorList>
    </citation>
    <scope>IDENTIFICATION</scope>
</reference>
<dbReference type="PROSITE" id="PS00455">
    <property type="entry name" value="AMP_BINDING"/>
    <property type="match status" value="1"/>
</dbReference>
<keyword evidence="3" id="KW-1185">Reference proteome</keyword>
<dbReference type="AlphaFoldDB" id="A0A0D3KBU6"/>
<organism evidence="2 3">
    <name type="scientific">Emiliania huxleyi (strain CCMP1516)</name>
    <dbReference type="NCBI Taxonomy" id="280463"/>
    <lineage>
        <taxon>Eukaryota</taxon>
        <taxon>Haptista</taxon>
        <taxon>Haptophyta</taxon>
        <taxon>Prymnesiophyceae</taxon>
        <taxon>Isochrysidales</taxon>
        <taxon>Noelaerhabdaceae</taxon>
        <taxon>Emiliania</taxon>
    </lineage>
</organism>
<dbReference type="eggNOG" id="KOG1178">
    <property type="taxonomic scope" value="Eukaryota"/>
</dbReference>
<accession>A0A0D3KBU6</accession>
<dbReference type="GO" id="GO:0044550">
    <property type="term" value="P:secondary metabolite biosynthetic process"/>
    <property type="evidence" value="ECO:0007669"/>
    <property type="project" value="TreeGrafter"/>
</dbReference>
<dbReference type="Gene3D" id="3.40.50.12780">
    <property type="entry name" value="N-terminal domain of ligase-like"/>
    <property type="match status" value="1"/>
</dbReference>
<dbReference type="RefSeq" id="XP_005785660.1">
    <property type="nucleotide sequence ID" value="XM_005785603.1"/>
</dbReference>
<dbReference type="KEGG" id="ehx:EMIHUDRAFT_63406"/>
<dbReference type="InterPro" id="IPR020845">
    <property type="entry name" value="AMP-binding_CS"/>
</dbReference>
<dbReference type="InterPro" id="IPR042099">
    <property type="entry name" value="ANL_N_sf"/>
</dbReference>
<evidence type="ECO:0000313" key="3">
    <source>
        <dbReference type="Proteomes" id="UP000013827"/>
    </source>
</evidence>
<dbReference type="InterPro" id="IPR045851">
    <property type="entry name" value="AMP-bd_C_sf"/>
</dbReference>
<proteinExistence type="predicted"/>
<sequence length="423" mass="45158">MAALFSPPDGDHPAPHPVFLVDAFGRLSPAAGLSPVTVYEPGGLAGPTEGAGPLQTGADDLVYVMYTSGTTGKPKGVMVEHGPLLMRTAWFQSTYRIGVGDQVPFKTQFIFGVSEWELWWTLATGATLAITPPPVVRSPSLFADALVSTGMLAPLRSSRLSAGMRPSVRLGRRLKLRSVVCCGEALSAATVGRFHEALRGKATIDNVYGPTEGSMTHYRCPHGVASEPLIGRPISNTVVLVMDAELRPAPLGVPGEVVFGCCVARGYLRRDDLTSARFVANPLWSEAEARKQPLYPCLQSDGAVPPCPLLYRTGDLAVRSGGGDLRFLGRMDRQVKVRGHRIELEAVEAVLRDYRDEATAAPLSQLAVVASGDELLAFVRLPPGDAPPAGVLSFCEARLPRYMVPSRLIALPAFPALPNGKTD</sequence>
<dbReference type="GO" id="GO:0031177">
    <property type="term" value="F:phosphopantetheine binding"/>
    <property type="evidence" value="ECO:0007669"/>
    <property type="project" value="TreeGrafter"/>
</dbReference>
<dbReference type="PaxDb" id="2903-EOD33231"/>
<dbReference type="EnsemblProtists" id="EOD33231">
    <property type="protein sequence ID" value="EOD33231"/>
    <property type="gene ID" value="EMIHUDRAFT_63406"/>
</dbReference>
<dbReference type="PRINTS" id="PR00154">
    <property type="entry name" value="AMPBINDING"/>
</dbReference>
<dbReference type="InterPro" id="IPR000873">
    <property type="entry name" value="AMP-dep_synth/lig_dom"/>
</dbReference>
<evidence type="ECO:0000259" key="1">
    <source>
        <dbReference type="Pfam" id="PF00501"/>
    </source>
</evidence>
<dbReference type="InterPro" id="IPR020459">
    <property type="entry name" value="AMP-binding"/>
</dbReference>
<dbReference type="PANTHER" id="PTHR45527">
    <property type="entry name" value="NONRIBOSOMAL PEPTIDE SYNTHETASE"/>
    <property type="match status" value="1"/>
</dbReference>
<dbReference type="Pfam" id="PF00501">
    <property type="entry name" value="AMP-binding"/>
    <property type="match status" value="1"/>
</dbReference>
<protein>
    <recommendedName>
        <fullName evidence="1">AMP-dependent synthetase/ligase domain-containing protein</fullName>
    </recommendedName>
</protein>
<dbReference type="Proteomes" id="UP000013827">
    <property type="component" value="Unassembled WGS sequence"/>
</dbReference>
<dbReference type="HOGENOM" id="CLU_000022_2_12_1"/>
<evidence type="ECO:0000313" key="2">
    <source>
        <dbReference type="EnsemblProtists" id="EOD33231"/>
    </source>
</evidence>
<dbReference type="GeneID" id="17278502"/>
<dbReference type="GO" id="GO:0043041">
    <property type="term" value="P:amino acid activation for nonribosomal peptide biosynthetic process"/>
    <property type="evidence" value="ECO:0007669"/>
    <property type="project" value="TreeGrafter"/>
</dbReference>